<dbReference type="Gene3D" id="3.40.190.10">
    <property type="entry name" value="Periplasmic binding protein-like II"/>
    <property type="match status" value="2"/>
</dbReference>
<dbReference type="RefSeq" id="WP_087461528.1">
    <property type="nucleotide sequence ID" value="NZ_CP021425.1"/>
</dbReference>
<keyword evidence="2" id="KW-0732">Signal</keyword>
<dbReference type="KEGG" id="ome:OLMES_2498"/>
<dbReference type="InterPro" id="IPR001638">
    <property type="entry name" value="Solute-binding_3/MltF_N"/>
</dbReference>
<evidence type="ECO:0000256" key="1">
    <source>
        <dbReference type="ARBA" id="ARBA00010333"/>
    </source>
</evidence>
<name>A0A1Y0I7S3_9GAMM</name>
<keyword evidence="5" id="KW-1185">Reference proteome</keyword>
<dbReference type="PANTHER" id="PTHR35936">
    <property type="entry name" value="MEMBRANE-BOUND LYTIC MUREIN TRANSGLYCOSYLASE F"/>
    <property type="match status" value="1"/>
</dbReference>
<dbReference type="PANTHER" id="PTHR35936:SF6">
    <property type="entry name" value="AMINO ACID ABC TRANSPORTER SUBSTRATE-BINDING PAAT FAMILY PROTEIN"/>
    <property type="match status" value="1"/>
</dbReference>
<dbReference type="EMBL" id="CP021425">
    <property type="protein sequence ID" value="ARU56557.1"/>
    <property type="molecule type" value="Genomic_DNA"/>
</dbReference>
<organism evidence="4 5">
    <name type="scientific">Oleiphilus messinensis</name>
    <dbReference type="NCBI Taxonomy" id="141451"/>
    <lineage>
        <taxon>Bacteria</taxon>
        <taxon>Pseudomonadati</taxon>
        <taxon>Pseudomonadota</taxon>
        <taxon>Gammaproteobacteria</taxon>
        <taxon>Oceanospirillales</taxon>
        <taxon>Oleiphilaceae</taxon>
        <taxon>Oleiphilus</taxon>
    </lineage>
</organism>
<dbReference type="Pfam" id="PF00497">
    <property type="entry name" value="SBP_bac_3"/>
    <property type="match status" value="1"/>
</dbReference>
<proteinExistence type="inferred from homology"/>
<dbReference type="OrthoDB" id="8481721at2"/>
<reference evidence="4 5" key="1">
    <citation type="submission" date="2017-05" db="EMBL/GenBank/DDBJ databases">
        <title>Genomic insights into alkan degradation activity of Oleiphilus messinensis.</title>
        <authorList>
            <person name="Kozyavkin S.A."/>
            <person name="Slesarev A.I."/>
            <person name="Golyshin P.N."/>
            <person name="Korzhenkov A."/>
            <person name="Golyshina O.N."/>
            <person name="Toshchakov S.V."/>
        </authorList>
    </citation>
    <scope>NUCLEOTIDE SEQUENCE [LARGE SCALE GENOMIC DNA]</scope>
    <source>
        <strain evidence="4 5">ME102</strain>
    </source>
</reference>
<dbReference type="Proteomes" id="UP000196027">
    <property type="component" value="Chromosome"/>
</dbReference>
<evidence type="ECO:0000259" key="3">
    <source>
        <dbReference type="Pfam" id="PF00497"/>
    </source>
</evidence>
<evidence type="ECO:0000313" key="5">
    <source>
        <dbReference type="Proteomes" id="UP000196027"/>
    </source>
</evidence>
<evidence type="ECO:0000256" key="2">
    <source>
        <dbReference type="ARBA" id="ARBA00022729"/>
    </source>
</evidence>
<feature type="domain" description="Solute-binding protein family 3/N-terminal" evidence="3">
    <location>
        <begin position="50"/>
        <end position="126"/>
    </location>
</feature>
<dbReference type="AlphaFoldDB" id="A0A1Y0I7S3"/>
<sequence>MLYCHKAPSILTLPSTLFYRLIFFWACIAYTTSCGANEDETLAQKPTTIVVGYTEFPPFEFTDEEGNPSGIFLDLTRRILESEGIKAEYISLPINRLYLYLTQGKVHLWPGLSDVPALQNAVLETNVSPIAITLALFHTHLKPAVTDLSQLKDQRLIVVNGYTYGGLIYQISDPESEIIPLYASNHLSGLQMLMKDRGDYFLDYIEPIEELNKNQSFPDIVFSIVKKRQGAFVVSKLAPKPEELIRKLERGYTALLNSPNSQIDPIKLEERK</sequence>
<comment type="similarity">
    <text evidence="1">Belongs to the bacterial solute-binding protein 3 family.</text>
</comment>
<gene>
    <name evidence="4" type="ORF">OLMES_2498</name>
</gene>
<accession>A0A1Y0I7S3</accession>
<protein>
    <submittedName>
        <fullName evidence="4">PAAT family amino acid ABC transporter substrate-binding protein</fullName>
    </submittedName>
</protein>
<dbReference type="SUPFAM" id="SSF53850">
    <property type="entry name" value="Periplasmic binding protein-like II"/>
    <property type="match status" value="1"/>
</dbReference>
<evidence type="ECO:0000313" key="4">
    <source>
        <dbReference type="EMBL" id="ARU56557.1"/>
    </source>
</evidence>